<dbReference type="Proteomes" id="UP000494363">
    <property type="component" value="Unassembled WGS sequence"/>
</dbReference>
<organism evidence="1 2">
    <name type="scientific">Paraburkholderia humisilvae</name>
    <dbReference type="NCBI Taxonomy" id="627669"/>
    <lineage>
        <taxon>Bacteria</taxon>
        <taxon>Pseudomonadati</taxon>
        <taxon>Pseudomonadota</taxon>
        <taxon>Betaproteobacteria</taxon>
        <taxon>Burkholderiales</taxon>
        <taxon>Burkholderiaceae</taxon>
        <taxon>Paraburkholderia</taxon>
    </lineage>
</organism>
<evidence type="ECO:0000313" key="2">
    <source>
        <dbReference type="Proteomes" id="UP000494363"/>
    </source>
</evidence>
<gene>
    <name evidence="1" type="ORF">LMG29542_07614</name>
</gene>
<protein>
    <submittedName>
        <fullName evidence="1">Uncharacterized protein</fullName>
    </submittedName>
</protein>
<evidence type="ECO:0000313" key="1">
    <source>
        <dbReference type="EMBL" id="CAB3774152.1"/>
    </source>
</evidence>
<accession>A0A6J5F933</accession>
<keyword evidence="2" id="KW-1185">Reference proteome</keyword>
<name>A0A6J5F933_9BURK</name>
<proteinExistence type="predicted"/>
<sequence length="65" mass="7712">MFVFIVWALISVVAIVSCVWAFSPAYRHRIELPKYTFLELERALDHRLNVPDKWPTFNEESDRTS</sequence>
<dbReference type="AlphaFoldDB" id="A0A6J5F933"/>
<dbReference type="EMBL" id="CADIKH010000098">
    <property type="protein sequence ID" value="CAB3774152.1"/>
    <property type="molecule type" value="Genomic_DNA"/>
</dbReference>
<reference evidence="1 2" key="1">
    <citation type="submission" date="2020-04" db="EMBL/GenBank/DDBJ databases">
        <authorList>
            <person name="De Canck E."/>
        </authorList>
    </citation>
    <scope>NUCLEOTIDE SEQUENCE [LARGE SCALE GENOMIC DNA]</scope>
    <source>
        <strain evidence="1 2">LMG 29542</strain>
    </source>
</reference>